<dbReference type="InterPro" id="IPR002347">
    <property type="entry name" value="SDR_fam"/>
</dbReference>
<dbReference type="InterPro" id="IPR020904">
    <property type="entry name" value="Sc_DH/Rdtase_CS"/>
</dbReference>
<evidence type="ECO:0000259" key="4">
    <source>
        <dbReference type="SMART" id="SM00822"/>
    </source>
</evidence>
<dbReference type="GO" id="GO:0016614">
    <property type="term" value="F:oxidoreductase activity, acting on CH-OH group of donors"/>
    <property type="evidence" value="ECO:0007669"/>
    <property type="project" value="UniProtKB-ARBA"/>
</dbReference>
<dbReference type="InterPro" id="IPR057326">
    <property type="entry name" value="KR_dom"/>
</dbReference>
<comment type="similarity">
    <text evidence="1">Belongs to the short-chain dehydrogenases/reductases (SDR) family.</text>
</comment>
<keyword evidence="3" id="KW-0560">Oxidoreductase</keyword>
<dbReference type="Proteomes" id="UP000799757">
    <property type="component" value="Unassembled WGS sequence"/>
</dbReference>
<gene>
    <name evidence="5" type="ORF">K505DRAFT_263045</name>
</gene>
<evidence type="ECO:0000256" key="2">
    <source>
        <dbReference type="ARBA" id="ARBA00022857"/>
    </source>
</evidence>
<dbReference type="SUPFAM" id="SSF51735">
    <property type="entry name" value="NAD(P)-binding Rossmann-fold domains"/>
    <property type="match status" value="1"/>
</dbReference>
<keyword evidence="2" id="KW-0521">NADP</keyword>
<reference evidence="5" key="1">
    <citation type="journal article" date="2020" name="Stud. Mycol.">
        <title>101 Dothideomycetes genomes: a test case for predicting lifestyles and emergence of pathogens.</title>
        <authorList>
            <person name="Haridas S."/>
            <person name="Albert R."/>
            <person name="Binder M."/>
            <person name="Bloem J."/>
            <person name="Labutti K."/>
            <person name="Salamov A."/>
            <person name="Andreopoulos B."/>
            <person name="Baker S."/>
            <person name="Barry K."/>
            <person name="Bills G."/>
            <person name="Bluhm B."/>
            <person name="Cannon C."/>
            <person name="Castanera R."/>
            <person name="Culley D."/>
            <person name="Daum C."/>
            <person name="Ezra D."/>
            <person name="Gonzalez J."/>
            <person name="Henrissat B."/>
            <person name="Kuo A."/>
            <person name="Liang C."/>
            <person name="Lipzen A."/>
            <person name="Lutzoni F."/>
            <person name="Magnuson J."/>
            <person name="Mondo S."/>
            <person name="Nolan M."/>
            <person name="Ohm R."/>
            <person name="Pangilinan J."/>
            <person name="Park H.-J."/>
            <person name="Ramirez L."/>
            <person name="Alfaro M."/>
            <person name="Sun H."/>
            <person name="Tritt A."/>
            <person name="Yoshinaga Y."/>
            <person name="Zwiers L.-H."/>
            <person name="Turgeon B."/>
            <person name="Goodwin S."/>
            <person name="Spatafora J."/>
            <person name="Crous P."/>
            <person name="Grigoriev I."/>
        </authorList>
    </citation>
    <scope>NUCLEOTIDE SEQUENCE</scope>
    <source>
        <strain evidence="5">CBS 109.77</strain>
    </source>
</reference>
<sequence length="261" mass="27124">MASETSPYTLPLQGKVAIVTGSSRGIGASIAFELARRGAKVTIVYTSPKSETLANDVVFKIASLGNGSQAITVQADLGQVDAGEKIVAATLQAFGDSIDILVNNAGVLFDRSIHDTTAEDYAAIFDVNVRGPLLMTKAVAPRLKAPGRVINVSSVGARCGFEKLAIYSSSKAALEGLTRGLAAELGGDGTTVNAVAPGPTESDMLEDVPKDIVEIQLKMTPVQHRYGAADDIAQVVAWLAGEESRWISGQTISASGGYAML</sequence>
<dbReference type="Pfam" id="PF13561">
    <property type="entry name" value="adh_short_C2"/>
    <property type="match status" value="1"/>
</dbReference>
<evidence type="ECO:0000256" key="3">
    <source>
        <dbReference type="ARBA" id="ARBA00023002"/>
    </source>
</evidence>
<proteinExistence type="inferred from homology"/>
<keyword evidence="6" id="KW-1185">Reference proteome</keyword>
<dbReference type="Gene3D" id="3.40.50.720">
    <property type="entry name" value="NAD(P)-binding Rossmann-like Domain"/>
    <property type="match status" value="1"/>
</dbReference>
<dbReference type="AlphaFoldDB" id="A0A6A6XWG4"/>
<dbReference type="EMBL" id="MU001742">
    <property type="protein sequence ID" value="KAF2800780.1"/>
    <property type="molecule type" value="Genomic_DNA"/>
</dbReference>
<dbReference type="OrthoDB" id="47007at2759"/>
<evidence type="ECO:0000313" key="5">
    <source>
        <dbReference type="EMBL" id="KAF2800780.1"/>
    </source>
</evidence>
<dbReference type="PROSITE" id="PS00061">
    <property type="entry name" value="ADH_SHORT"/>
    <property type="match status" value="1"/>
</dbReference>
<protein>
    <submittedName>
        <fullName evidence="5">Dehydrogenase with different specificitie</fullName>
    </submittedName>
</protein>
<dbReference type="PANTHER" id="PTHR48107:SF7">
    <property type="entry name" value="RE15974P"/>
    <property type="match status" value="1"/>
</dbReference>
<dbReference type="FunFam" id="3.40.50.720:FF:000374">
    <property type="entry name" value="3-oxoacyl-(Acyl-carrier-protein) reductase"/>
    <property type="match status" value="1"/>
</dbReference>
<evidence type="ECO:0000313" key="6">
    <source>
        <dbReference type="Proteomes" id="UP000799757"/>
    </source>
</evidence>
<dbReference type="PANTHER" id="PTHR48107">
    <property type="entry name" value="NADPH-DEPENDENT ALDEHYDE REDUCTASE-LIKE PROTEIN, CHLOROPLASTIC-RELATED"/>
    <property type="match status" value="1"/>
</dbReference>
<organism evidence="5 6">
    <name type="scientific">Melanomma pulvis-pyrius CBS 109.77</name>
    <dbReference type="NCBI Taxonomy" id="1314802"/>
    <lineage>
        <taxon>Eukaryota</taxon>
        <taxon>Fungi</taxon>
        <taxon>Dikarya</taxon>
        <taxon>Ascomycota</taxon>
        <taxon>Pezizomycotina</taxon>
        <taxon>Dothideomycetes</taxon>
        <taxon>Pleosporomycetidae</taxon>
        <taxon>Pleosporales</taxon>
        <taxon>Melanommataceae</taxon>
        <taxon>Melanomma</taxon>
    </lineage>
</organism>
<evidence type="ECO:0000256" key="1">
    <source>
        <dbReference type="ARBA" id="ARBA00006484"/>
    </source>
</evidence>
<dbReference type="InterPro" id="IPR036291">
    <property type="entry name" value="NAD(P)-bd_dom_sf"/>
</dbReference>
<dbReference type="SMART" id="SM00822">
    <property type="entry name" value="PKS_KR"/>
    <property type="match status" value="1"/>
</dbReference>
<name>A0A6A6XWG4_9PLEO</name>
<dbReference type="PRINTS" id="PR00081">
    <property type="entry name" value="GDHRDH"/>
</dbReference>
<accession>A0A6A6XWG4</accession>
<feature type="domain" description="Ketoreductase" evidence="4">
    <location>
        <begin position="15"/>
        <end position="198"/>
    </location>
</feature>
<dbReference type="PRINTS" id="PR00080">
    <property type="entry name" value="SDRFAMILY"/>
</dbReference>